<evidence type="ECO:0000256" key="1">
    <source>
        <dbReference type="SAM" id="MobiDB-lite"/>
    </source>
</evidence>
<reference evidence="2 3" key="2">
    <citation type="submission" date="2020-03" db="EMBL/GenBank/DDBJ databases">
        <title>Roseomonas stagni sp. nov., isolated from pond water in Japan.</title>
        <authorList>
            <person name="Furuhata K."/>
            <person name="Miyamoto H."/>
            <person name="Goto K."/>
        </authorList>
    </citation>
    <scope>NUCLEOTIDE SEQUENCE [LARGE SCALE GENOMIC DNA]</scope>
    <source>
        <strain evidence="2 3">PeD5</strain>
    </source>
</reference>
<comment type="caution">
    <text evidence="2">The sequence shown here is derived from an EMBL/GenBank/DDBJ whole genome shotgun (WGS) entry which is preliminary data.</text>
</comment>
<reference evidence="2 3" key="1">
    <citation type="submission" date="2020-02" db="EMBL/GenBank/DDBJ databases">
        <authorList>
            <person name="Kim H.M."/>
            <person name="Jeon C.O."/>
        </authorList>
    </citation>
    <scope>NUCLEOTIDE SEQUENCE [LARGE SCALE GENOMIC DNA]</scope>
    <source>
        <strain evidence="2 3">PeD5</strain>
    </source>
</reference>
<evidence type="ECO:0000313" key="3">
    <source>
        <dbReference type="Proteomes" id="UP000475385"/>
    </source>
</evidence>
<dbReference type="InterPro" id="IPR012644">
    <property type="entry name" value="CHP02300_FYDLN_acid"/>
</dbReference>
<dbReference type="RefSeq" id="WP_164697772.1">
    <property type="nucleotide sequence ID" value="NZ_JAAIKB010000020.1"/>
</dbReference>
<sequence length="107" mass="11646">MAKPELGLKRVCVACGTKFYDLTRAPAICPKCGTEQPAEQPRLKRAPAAVDERLKKRAVVAEADAEDGVEVETDADDEAIEDADELEDDAEALGEEIEVETDREEEG</sequence>
<keyword evidence="3" id="KW-1185">Reference proteome</keyword>
<accession>A0A6M1LTQ6</accession>
<name>A0A6M1LTQ6_9PROT</name>
<dbReference type="NCBIfam" id="TIGR02300">
    <property type="entry name" value="FYDLN_acid"/>
    <property type="match status" value="1"/>
</dbReference>
<dbReference type="AlphaFoldDB" id="A0A6M1LTQ6"/>
<dbReference type="EMBL" id="JAAIKB010000020">
    <property type="protein sequence ID" value="NGM23858.1"/>
    <property type="molecule type" value="Genomic_DNA"/>
</dbReference>
<organism evidence="2 3">
    <name type="scientific">Falsiroseomonas algicola</name>
    <dbReference type="NCBI Taxonomy" id="2716930"/>
    <lineage>
        <taxon>Bacteria</taxon>
        <taxon>Pseudomonadati</taxon>
        <taxon>Pseudomonadota</taxon>
        <taxon>Alphaproteobacteria</taxon>
        <taxon>Acetobacterales</taxon>
        <taxon>Roseomonadaceae</taxon>
        <taxon>Falsiroseomonas</taxon>
    </lineage>
</organism>
<gene>
    <name evidence="2" type="ORF">G3576_27885</name>
</gene>
<protein>
    <submittedName>
        <fullName evidence="2">TIGR02300 family protein</fullName>
    </submittedName>
</protein>
<dbReference type="Pfam" id="PF09538">
    <property type="entry name" value="FYDLN_acid"/>
    <property type="match status" value="1"/>
</dbReference>
<proteinExistence type="predicted"/>
<evidence type="ECO:0000313" key="2">
    <source>
        <dbReference type="EMBL" id="NGM23858.1"/>
    </source>
</evidence>
<feature type="region of interest" description="Disordered" evidence="1">
    <location>
        <begin position="64"/>
        <end position="107"/>
    </location>
</feature>
<dbReference type="Proteomes" id="UP000475385">
    <property type="component" value="Unassembled WGS sequence"/>
</dbReference>